<feature type="transmembrane region" description="Helical" evidence="1">
    <location>
        <begin position="78"/>
        <end position="96"/>
    </location>
</feature>
<gene>
    <name evidence="2" type="ordered locus">Btus_1393</name>
</gene>
<name>D5WY49_KYRT2</name>
<dbReference type="RefSeq" id="WP_013075398.1">
    <property type="nucleotide sequence ID" value="NC_014098.1"/>
</dbReference>
<reference evidence="2 3" key="1">
    <citation type="journal article" date="2011" name="Stand. Genomic Sci.">
        <title>Complete genome sequence of the thermophilic, hydrogen-oxidizing Bacillus tusciae type strain (T2) and reclassification in the new genus, Kyrpidia gen. nov. as Kyrpidia tusciae comb. nov. and emendation of the family Alicyclobacillaceae da Costa and Rainey, 2010.</title>
        <authorList>
            <person name="Klenk H.P."/>
            <person name="Lapidus A."/>
            <person name="Chertkov O."/>
            <person name="Copeland A."/>
            <person name="Del Rio T.G."/>
            <person name="Nolan M."/>
            <person name="Lucas S."/>
            <person name="Chen F."/>
            <person name="Tice H."/>
            <person name="Cheng J.F."/>
            <person name="Han C."/>
            <person name="Bruce D."/>
            <person name="Goodwin L."/>
            <person name="Pitluck S."/>
            <person name="Pati A."/>
            <person name="Ivanova N."/>
            <person name="Mavromatis K."/>
            <person name="Daum C."/>
            <person name="Chen A."/>
            <person name="Palaniappan K."/>
            <person name="Chang Y.J."/>
            <person name="Land M."/>
            <person name="Hauser L."/>
            <person name="Jeffries C.D."/>
            <person name="Detter J.C."/>
            <person name="Rohde M."/>
            <person name="Abt B."/>
            <person name="Pukall R."/>
            <person name="Goker M."/>
            <person name="Bristow J."/>
            <person name="Markowitz V."/>
            <person name="Hugenholtz P."/>
            <person name="Eisen J.A."/>
        </authorList>
    </citation>
    <scope>NUCLEOTIDE SEQUENCE [LARGE SCALE GENOMIC DNA]</scope>
    <source>
        <strain evidence="2 3">DSM 2912</strain>
    </source>
</reference>
<dbReference type="EMBL" id="CP002017">
    <property type="protein sequence ID" value="ADG06108.1"/>
    <property type="molecule type" value="Genomic_DNA"/>
</dbReference>
<accession>D5WY49</accession>
<feature type="transmembrane region" description="Helical" evidence="1">
    <location>
        <begin position="30"/>
        <end position="50"/>
    </location>
</feature>
<sequence>MGRRSTWLALLLIGLGLLIVWHKLGMGWIGFGWLGGWLLAAIFVLGGILLWRRGRPLIGSALIVLGSLIVFGKLFHLIGWLVAIGLIAYGGFLLFAKRPRVF</sequence>
<evidence type="ECO:0000313" key="2">
    <source>
        <dbReference type="EMBL" id="ADG06108.1"/>
    </source>
</evidence>
<evidence type="ECO:0000256" key="1">
    <source>
        <dbReference type="SAM" id="Phobius"/>
    </source>
</evidence>
<feature type="transmembrane region" description="Helical" evidence="1">
    <location>
        <begin position="57"/>
        <end position="72"/>
    </location>
</feature>
<dbReference type="STRING" id="562970.Btus_1393"/>
<keyword evidence="1" id="KW-0472">Membrane</keyword>
<keyword evidence="3" id="KW-1185">Reference proteome</keyword>
<keyword evidence="1" id="KW-1133">Transmembrane helix</keyword>
<keyword evidence="1" id="KW-0812">Transmembrane</keyword>
<feature type="transmembrane region" description="Helical" evidence="1">
    <location>
        <begin position="7"/>
        <end position="24"/>
    </location>
</feature>
<proteinExistence type="predicted"/>
<organism evidence="2 3">
    <name type="scientific">Kyrpidia tusciae (strain DSM 2912 / NBRC 15312 / T2)</name>
    <name type="common">Bacillus tusciae</name>
    <dbReference type="NCBI Taxonomy" id="562970"/>
    <lineage>
        <taxon>Bacteria</taxon>
        <taxon>Bacillati</taxon>
        <taxon>Bacillota</taxon>
        <taxon>Bacilli</taxon>
        <taxon>Bacillales</taxon>
        <taxon>Alicyclobacillaceae</taxon>
        <taxon>Kyrpidia</taxon>
    </lineage>
</organism>
<protein>
    <submittedName>
        <fullName evidence="2">Uncharacterized protein</fullName>
    </submittedName>
</protein>
<dbReference type="KEGG" id="bts:Btus_1393"/>
<evidence type="ECO:0000313" key="3">
    <source>
        <dbReference type="Proteomes" id="UP000002368"/>
    </source>
</evidence>
<dbReference type="AlphaFoldDB" id="D5WY49"/>
<dbReference type="Proteomes" id="UP000002368">
    <property type="component" value="Chromosome"/>
</dbReference>
<dbReference type="HOGENOM" id="CLU_175527_0_0_9"/>